<evidence type="ECO:0000313" key="2">
    <source>
        <dbReference type="EMBL" id="ADL12804.1"/>
    </source>
</evidence>
<reference evidence="2 3" key="1">
    <citation type="journal article" date="2010" name="Stand. Genomic Sci.">
        <title>Complete genome sequence of Acetohalobium arabaticum type strain (Z-7288).</title>
        <authorList>
            <person name="Sikorski J."/>
            <person name="Lapidus A."/>
            <person name="Chertkov O."/>
            <person name="Lucas S."/>
            <person name="Copeland A."/>
            <person name="Glavina Del Rio T."/>
            <person name="Nolan M."/>
            <person name="Tice H."/>
            <person name="Cheng J.F."/>
            <person name="Han C."/>
            <person name="Brambilla E."/>
            <person name="Pitluck S."/>
            <person name="Liolios K."/>
            <person name="Ivanova N."/>
            <person name="Mavromatis K."/>
            <person name="Mikhailova N."/>
            <person name="Pati A."/>
            <person name="Bruce D."/>
            <person name="Detter C."/>
            <person name="Tapia R."/>
            <person name="Goodwin L."/>
            <person name="Chen A."/>
            <person name="Palaniappan K."/>
            <person name="Land M."/>
            <person name="Hauser L."/>
            <person name="Chang Y.J."/>
            <person name="Jeffries C.D."/>
            <person name="Rohde M."/>
            <person name="Goker M."/>
            <person name="Spring S."/>
            <person name="Woyke T."/>
            <person name="Bristow J."/>
            <person name="Eisen J.A."/>
            <person name="Markowitz V."/>
            <person name="Hugenholtz P."/>
            <person name="Kyrpides N.C."/>
            <person name="Klenk H.P."/>
        </authorList>
    </citation>
    <scope>NUCLEOTIDE SEQUENCE [LARGE SCALE GENOMIC DNA]</scope>
    <source>
        <strain evidence="3">ATCC 49924 / DSM 5501 / Z-7288</strain>
    </source>
</reference>
<dbReference type="OrthoDB" id="2111895at2"/>
<keyword evidence="1" id="KW-0175">Coiled coil</keyword>
<evidence type="ECO:0000313" key="3">
    <source>
        <dbReference type="Proteomes" id="UP000001661"/>
    </source>
</evidence>
<dbReference type="Proteomes" id="UP000001661">
    <property type="component" value="Chromosome"/>
</dbReference>
<dbReference type="KEGG" id="aar:Acear_1291"/>
<sequence>MLIDRLIKEVKFELQEAYRLLDELNEEELQSEINNDGLLAETTRNIITDQKRLLTNLEIDRLATVISKIEDEHTICPSCKKELSKNKRVVRLPYYSLINIKENPIPPVEIIVIDTCQHCNYILDFEFFKGDEAYQLYQLLIKDLNNTEFELKEELER</sequence>
<dbReference type="EMBL" id="CP002105">
    <property type="protein sequence ID" value="ADL12804.1"/>
    <property type="molecule type" value="Genomic_DNA"/>
</dbReference>
<name>D9QQL3_ACEAZ</name>
<organism evidence="2 3">
    <name type="scientific">Acetohalobium arabaticum (strain ATCC 49924 / DSM 5501 / Z-7288)</name>
    <dbReference type="NCBI Taxonomy" id="574087"/>
    <lineage>
        <taxon>Bacteria</taxon>
        <taxon>Bacillati</taxon>
        <taxon>Bacillota</taxon>
        <taxon>Clostridia</taxon>
        <taxon>Halanaerobiales</taxon>
        <taxon>Halobacteroidaceae</taxon>
        <taxon>Acetohalobium</taxon>
    </lineage>
</organism>
<gene>
    <name evidence="2" type="ordered locus">Acear_1291</name>
</gene>
<dbReference type="HOGENOM" id="CLU_1674087_0_0_9"/>
<dbReference type="RefSeq" id="WP_013278250.1">
    <property type="nucleotide sequence ID" value="NC_014378.1"/>
</dbReference>
<dbReference type="AlphaFoldDB" id="D9QQL3"/>
<feature type="coiled-coil region" evidence="1">
    <location>
        <begin position="7"/>
        <end position="41"/>
    </location>
</feature>
<protein>
    <submittedName>
        <fullName evidence="2">Uncharacterized protein</fullName>
    </submittedName>
</protein>
<dbReference type="STRING" id="574087.Acear_1291"/>
<evidence type="ECO:0000256" key="1">
    <source>
        <dbReference type="SAM" id="Coils"/>
    </source>
</evidence>
<proteinExistence type="predicted"/>
<keyword evidence="3" id="KW-1185">Reference proteome</keyword>
<accession>D9QQL3</accession>